<dbReference type="Gene3D" id="3.90.420.10">
    <property type="entry name" value="Oxidoreductase, molybdopterin-binding domain"/>
    <property type="match status" value="1"/>
</dbReference>
<dbReference type="Gene3D" id="2.60.40.650">
    <property type="match status" value="1"/>
</dbReference>
<dbReference type="GO" id="GO:0043546">
    <property type="term" value="F:molybdopterin cofactor binding"/>
    <property type="evidence" value="ECO:0007669"/>
    <property type="project" value="TreeGrafter"/>
</dbReference>
<organism evidence="8 9">
    <name type="scientific">Bradyrhizobium canariense</name>
    <dbReference type="NCBI Taxonomy" id="255045"/>
    <lineage>
        <taxon>Bacteria</taxon>
        <taxon>Pseudomonadati</taxon>
        <taxon>Pseudomonadota</taxon>
        <taxon>Alphaproteobacteria</taxon>
        <taxon>Hyphomicrobiales</taxon>
        <taxon>Nitrobacteraceae</taxon>
        <taxon>Bradyrhizobium</taxon>
    </lineage>
</organism>
<evidence type="ECO:0000259" key="7">
    <source>
        <dbReference type="Pfam" id="PF03404"/>
    </source>
</evidence>
<keyword evidence="4" id="KW-0560">Oxidoreductase</keyword>
<dbReference type="EMBL" id="LT629750">
    <property type="protein sequence ID" value="SDS44490.1"/>
    <property type="molecule type" value="Genomic_DNA"/>
</dbReference>
<dbReference type="AlphaFoldDB" id="A0A1H1S8N3"/>
<dbReference type="SUPFAM" id="SSF56524">
    <property type="entry name" value="Oxidoreductase molybdopterin-binding domain"/>
    <property type="match status" value="1"/>
</dbReference>
<comment type="cofactor">
    <cofactor evidence="1">
        <name>Mo-molybdopterin</name>
        <dbReference type="ChEBI" id="CHEBI:71302"/>
    </cofactor>
</comment>
<gene>
    <name evidence="8" type="ORF">SAMN05444158_2078</name>
</gene>
<dbReference type="GO" id="GO:0006790">
    <property type="term" value="P:sulfur compound metabolic process"/>
    <property type="evidence" value="ECO:0007669"/>
    <property type="project" value="TreeGrafter"/>
</dbReference>
<sequence>MERDRQPLTRRRVLQGMGAGVVGMMSVPAWAQDTFDFKVPGGPSVRPITTSFPEKGRMILQRTSPPWLETPFDIYDKSVITPNNQHYVSWHWATYPEDVNVDTFRLAVRGEVDNVLSLSLKDIQSLPQFEIVAVNQCAGNSRMLMVPRVAGAQWWLGSLSNAKWTGVRLKDVLDRAGVKASAIQVRFGGLDEPVMTDGPKFLKSVTIDHARDGEVMIAYGMNEEQLPMLNGFPLRLVVPGWSGVYWVKMLNDIEVLSKPDTNYWTSTAYRVPDVPNHTVKPGDKDFRLIPVTGNAPRSFITNIHNDDKLKAGAETLVRGIAFGGDCGVARVDASIDDGKSWQPTQLGPDEGKYSLRQWQTQLTLPVAGAQTLMVRCTNTAGLAQPSFPVWNPSGYLYNTIESTHVTAT</sequence>
<name>A0A1H1S8N3_9BRAD</name>
<dbReference type="Proteomes" id="UP000243904">
    <property type="component" value="Chromosome I"/>
</dbReference>
<dbReference type="PROSITE" id="PS51318">
    <property type="entry name" value="TAT"/>
    <property type="match status" value="1"/>
</dbReference>
<reference evidence="9" key="1">
    <citation type="submission" date="2016-10" db="EMBL/GenBank/DDBJ databases">
        <authorList>
            <person name="Varghese N."/>
            <person name="Submissions S."/>
        </authorList>
    </citation>
    <scope>NUCLEOTIDE SEQUENCE [LARGE SCALE GENOMIC DNA]</scope>
    <source>
        <strain evidence="9">GAS369</strain>
    </source>
</reference>
<evidence type="ECO:0000256" key="3">
    <source>
        <dbReference type="ARBA" id="ARBA00022723"/>
    </source>
</evidence>
<dbReference type="RefSeq" id="WP_146687166.1">
    <property type="nucleotide sequence ID" value="NZ_LT629750.1"/>
</dbReference>
<evidence type="ECO:0000256" key="5">
    <source>
        <dbReference type="SAM" id="SignalP"/>
    </source>
</evidence>
<feature type="signal peptide" evidence="5">
    <location>
        <begin position="1"/>
        <end position="31"/>
    </location>
</feature>
<feature type="domain" description="Moybdenum cofactor oxidoreductase dimerisation" evidence="7">
    <location>
        <begin position="298"/>
        <end position="399"/>
    </location>
</feature>
<dbReference type="InterPro" id="IPR008335">
    <property type="entry name" value="Mopterin_OxRdtase_euk"/>
</dbReference>
<dbReference type="PANTHER" id="PTHR19372:SF7">
    <property type="entry name" value="SULFITE OXIDASE, MITOCHONDRIAL"/>
    <property type="match status" value="1"/>
</dbReference>
<proteinExistence type="predicted"/>
<feature type="chain" id="PRO_5009259749" evidence="5">
    <location>
        <begin position="32"/>
        <end position="408"/>
    </location>
</feature>
<protein>
    <submittedName>
        <fullName evidence="8">Sulfite dehydrogenase (Cytochrome) subunit SorA apoprotein</fullName>
    </submittedName>
</protein>
<keyword evidence="3" id="KW-0479">Metal-binding</keyword>
<evidence type="ECO:0000256" key="1">
    <source>
        <dbReference type="ARBA" id="ARBA00001924"/>
    </source>
</evidence>
<evidence type="ECO:0000313" key="9">
    <source>
        <dbReference type="Proteomes" id="UP000243904"/>
    </source>
</evidence>
<keyword evidence="5" id="KW-0732">Signal</keyword>
<dbReference type="InterPro" id="IPR000572">
    <property type="entry name" value="OxRdtase_Mopterin-bd_dom"/>
</dbReference>
<evidence type="ECO:0000259" key="6">
    <source>
        <dbReference type="Pfam" id="PF00174"/>
    </source>
</evidence>
<dbReference type="GO" id="GO:0008482">
    <property type="term" value="F:sulfite oxidase activity"/>
    <property type="evidence" value="ECO:0007669"/>
    <property type="project" value="TreeGrafter"/>
</dbReference>
<dbReference type="GO" id="GO:0020037">
    <property type="term" value="F:heme binding"/>
    <property type="evidence" value="ECO:0007669"/>
    <property type="project" value="TreeGrafter"/>
</dbReference>
<dbReference type="InterPro" id="IPR014756">
    <property type="entry name" value="Ig_E-set"/>
</dbReference>
<accession>A0A1H1S8N3</accession>
<evidence type="ECO:0000313" key="8">
    <source>
        <dbReference type="EMBL" id="SDS44490.1"/>
    </source>
</evidence>
<dbReference type="InterPro" id="IPR036374">
    <property type="entry name" value="OxRdtase_Mopterin-bd_sf"/>
</dbReference>
<evidence type="ECO:0000256" key="4">
    <source>
        <dbReference type="ARBA" id="ARBA00023002"/>
    </source>
</evidence>
<dbReference type="Pfam" id="PF03404">
    <property type="entry name" value="Mo-co_dimer"/>
    <property type="match status" value="1"/>
</dbReference>
<dbReference type="GO" id="GO:0030151">
    <property type="term" value="F:molybdenum ion binding"/>
    <property type="evidence" value="ECO:0007669"/>
    <property type="project" value="InterPro"/>
</dbReference>
<feature type="domain" description="Oxidoreductase molybdopterin-binding" evidence="6">
    <location>
        <begin position="96"/>
        <end position="264"/>
    </location>
</feature>
<dbReference type="SUPFAM" id="SSF81296">
    <property type="entry name" value="E set domains"/>
    <property type="match status" value="1"/>
</dbReference>
<dbReference type="PRINTS" id="PR00407">
    <property type="entry name" value="EUMOPTERIN"/>
</dbReference>
<evidence type="ECO:0000256" key="2">
    <source>
        <dbReference type="ARBA" id="ARBA00022505"/>
    </source>
</evidence>
<dbReference type="InterPro" id="IPR006311">
    <property type="entry name" value="TAT_signal"/>
</dbReference>
<keyword evidence="2" id="KW-0500">Molybdenum</keyword>
<keyword evidence="9" id="KW-1185">Reference proteome</keyword>
<dbReference type="PANTHER" id="PTHR19372">
    <property type="entry name" value="SULFITE REDUCTASE"/>
    <property type="match status" value="1"/>
</dbReference>
<dbReference type="Pfam" id="PF00174">
    <property type="entry name" value="Oxidored_molyb"/>
    <property type="match status" value="1"/>
</dbReference>
<dbReference type="InterPro" id="IPR005066">
    <property type="entry name" value="MoCF_OxRdtse_dimer"/>
</dbReference>